<keyword evidence="4" id="KW-1185">Reference proteome</keyword>
<dbReference type="SUPFAM" id="SSF52402">
    <property type="entry name" value="Adenine nucleotide alpha hydrolases-like"/>
    <property type="match status" value="2"/>
</dbReference>
<sequence>MSAWNRTGPVVVEVDGSAENLRVVDYAAAEALRSGAELVLVAPYSAHAAFDPMTPGYAPKPPAELADAALRAAVAHVRHRNGYGIELAAVAGEGPRGRVLARAARKARMLVVARPRSRGPQRLMHTQAHLTLASRAGCPVVVVPLSWKPSLLDRKVAVGVDGTSLSVEALEFAFAAATVREGGLIVVHAGLPAERPFTEEDPECSWISRAEYMLSETLDPWTSRFPTVKVTRYLTNRPPAAALVHESCDVGLVVVGAHTGPLPIDPVARRSLAAMTCPVAIVPHHPDSAEQARRPASRRTAVAAPLRPAP</sequence>
<dbReference type="Proteomes" id="UP000558997">
    <property type="component" value="Unassembled WGS sequence"/>
</dbReference>
<dbReference type="EMBL" id="JACHNF010000001">
    <property type="protein sequence ID" value="MBB5978408.1"/>
    <property type="molecule type" value="Genomic_DNA"/>
</dbReference>
<organism evidence="3 4">
    <name type="scientific">Kribbella solani</name>
    <dbReference type="NCBI Taxonomy" id="236067"/>
    <lineage>
        <taxon>Bacteria</taxon>
        <taxon>Bacillati</taxon>
        <taxon>Actinomycetota</taxon>
        <taxon>Actinomycetes</taxon>
        <taxon>Propionibacteriales</taxon>
        <taxon>Kribbellaceae</taxon>
        <taxon>Kribbella</taxon>
    </lineage>
</organism>
<dbReference type="AlphaFoldDB" id="A0A841DSR6"/>
<dbReference type="InterPro" id="IPR006016">
    <property type="entry name" value="UspA"/>
</dbReference>
<dbReference type="CDD" id="cd00293">
    <property type="entry name" value="USP-like"/>
    <property type="match status" value="1"/>
</dbReference>
<proteinExistence type="predicted"/>
<dbReference type="Gene3D" id="3.40.50.620">
    <property type="entry name" value="HUPs"/>
    <property type="match status" value="2"/>
</dbReference>
<dbReference type="InterPro" id="IPR014729">
    <property type="entry name" value="Rossmann-like_a/b/a_fold"/>
</dbReference>
<evidence type="ECO:0000256" key="1">
    <source>
        <dbReference type="SAM" id="MobiDB-lite"/>
    </source>
</evidence>
<evidence type="ECO:0000313" key="4">
    <source>
        <dbReference type="Proteomes" id="UP000558997"/>
    </source>
</evidence>
<dbReference type="RefSeq" id="WP_184832785.1">
    <property type="nucleotide sequence ID" value="NZ_BAAAVN010000004.1"/>
</dbReference>
<name>A0A841DSR6_9ACTN</name>
<comment type="caution">
    <text evidence="3">The sequence shown here is derived from an EMBL/GenBank/DDBJ whole genome shotgun (WGS) entry which is preliminary data.</text>
</comment>
<dbReference type="Pfam" id="PF00582">
    <property type="entry name" value="Usp"/>
    <property type="match status" value="2"/>
</dbReference>
<evidence type="ECO:0000259" key="2">
    <source>
        <dbReference type="Pfam" id="PF00582"/>
    </source>
</evidence>
<gene>
    <name evidence="3" type="ORF">HDA44_001749</name>
</gene>
<evidence type="ECO:0000313" key="3">
    <source>
        <dbReference type="EMBL" id="MBB5978408.1"/>
    </source>
</evidence>
<feature type="region of interest" description="Disordered" evidence="1">
    <location>
        <begin position="285"/>
        <end position="310"/>
    </location>
</feature>
<feature type="domain" description="UspA" evidence="2">
    <location>
        <begin position="9"/>
        <end position="144"/>
    </location>
</feature>
<reference evidence="3 4" key="1">
    <citation type="submission" date="2020-08" db="EMBL/GenBank/DDBJ databases">
        <title>Sequencing the genomes of 1000 actinobacteria strains.</title>
        <authorList>
            <person name="Klenk H.-P."/>
        </authorList>
    </citation>
    <scope>NUCLEOTIDE SEQUENCE [LARGE SCALE GENOMIC DNA]</scope>
    <source>
        <strain evidence="3 4">DSM 17294</strain>
    </source>
</reference>
<protein>
    <submittedName>
        <fullName evidence="3">Nucleotide-binding universal stress UspA family protein</fullName>
    </submittedName>
</protein>
<accession>A0A841DSR6</accession>
<feature type="domain" description="UspA" evidence="2">
    <location>
        <begin position="154"/>
        <end position="283"/>
    </location>
</feature>